<dbReference type="SMART" id="SM00220">
    <property type="entry name" value="S_TKc"/>
    <property type="match status" value="1"/>
</dbReference>
<dbReference type="FunFam" id="3.80.10.10:FF:000317">
    <property type="entry name" value="Inactive leucine-rich repeat receptor-like protein kinase"/>
    <property type="match status" value="1"/>
</dbReference>
<evidence type="ECO:0000256" key="27">
    <source>
        <dbReference type="SAM" id="SignalP"/>
    </source>
</evidence>
<protein>
    <recommendedName>
        <fullName evidence="24">Receptor kinase-like protein Xa21</fullName>
        <ecNumber evidence="4">2.7.11.1</ecNumber>
    </recommendedName>
</protein>
<evidence type="ECO:0000256" key="26">
    <source>
        <dbReference type="SAM" id="Phobius"/>
    </source>
</evidence>
<dbReference type="InterPro" id="IPR011009">
    <property type="entry name" value="Kinase-like_dom_sf"/>
</dbReference>
<dbReference type="InterPro" id="IPR051716">
    <property type="entry name" value="Plant_RL_S/T_kinase"/>
</dbReference>
<keyword evidence="8" id="KW-0433">Leucine-rich repeat</keyword>
<dbReference type="PANTHER" id="PTHR48053:SF6">
    <property type="entry name" value="PROTEIN KINASE DOMAIN-CONTAINING PROTEIN"/>
    <property type="match status" value="1"/>
</dbReference>
<evidence type="ECO:0000256" key="12">
    <source>
        <dbReference type="ARBA" id="ARBA00022737"/>
    </source>
</evidence>
<dbReference type="AlphaFoldDB" id="A0A368PNS1"/>
<dbReference type="FunFam" id="1.10.510.10:FF:000358">
    <property type="entry name" value="Putative leucine-rich repeat receptor-like serine/threonine-protein kinase"/>
    <property type="match status" value="1"/>
</dbReference>
<keyword evidence="15 25" id="KW-0067">ATP-binding</keyword>
<comment type="catalytic activity">
    <reaction evidence="21">
        <text>L-seryl-[protein] + ATP = O-phospho-L-seryl-[protein] + ADP + H(+)</text>
        <dbReference type="Rhea" id="RHEA:17989"/>
        <dbReference type="Rhea" id="RHEA-COMP:9863"/>
        <dbReference type="Rhea" id="RHEA-COMP:11604"/>
        <dbReference type="ChEBI" id="CHEBI:15378"/>
        <dbReference type="ChEBI" id="CHEBI:29999"/>
        <dbReference type="ChEBI" id="CHEBI:30616"/>
        <dbReference type="ChEBI" id="CHEBI:83421"/>
        <dbReference type="ChEBI" id="CHEBI:456216"/>
        <dbReference type="EC" id="2.7.11.1"/>
    </reaction>
</comment>
<dbReference type="GO" id="GO:0004674">
    <property type="term" value="F:protein serine/threonine kinase activity"/>
    <property type="evidence" value="ECO:0007669"/>
    <property type="project" value="UniProtKB-KW"/>
</dbReference>
<comment type="function">
    <text evidence="22">Receptor kinase that detects X.oryzae pv. oryzae protein Ax21 to promote innate immunity. Following X.oryzae pv. oryzae protein Ax21 detection, undergoes cleavage, releasing the processed protein kinase Xa21 chain.</text>
</comment>
<dbReference type="EC" id="2.7.11.1" evidence="4"/>
<keyword evidence="7" id="KW-0597">Phosphoprotein</keyword>
<evidence type="ECO:0000256" key="6">
    <source>
        <dbReference type="ARBA" id="ARBA00022527"/>
    </source>
</evidence>
<evidence type="ECO:0000256" key="1">
    <source>
        <dbReference type="ARBA" id="ARBA00004162"/>
    </source>
</evidence>
<dbReference type="PROSITE" id="PS50011">
    <property type="entry name" value="PROTEIN_KINASE_DOM"/>
    <property type="match status" value="1"/>
</dbReference>
<evidence type="ECO:0000256" key="15">
    <source>
        <dbReference type="ARBA" id="ARBA00022840"/>
    </source>
</evidence>
<dbReference type="SMART" id="SM00369">
    <property type="entry name" value="LRR_TYP"/>
    <property type="match status" value="11"/>
</dbReference>
<dbReference type="GO" id="GO:0005886">
    <property type="term" value="C:plasma membrane"/>
    <property type="evidence" value="ECO:0007669"/>
    <property type="project" value="UniProtKB-SubCell"/>
</dbReference>
<dbReference type="GO" id="GO:0005524">
    <property type="term" value="F:ATP binding"/>
    <property type="evidence" value="ECO:0007669"/>
    <property type="project" value="UniProtKB-UniRule"/>
</dbReference>
<dbReference type="Gene3D" id="3.80.10.10">
    <property type="entry name" value="Ribonuclease Inhibitor"/>
    <property type="match status" value="4"/>
</dbReference>
<keyword evidence="19" id="KW-0325">Glycoprotein</keyword>
<keyword evidence="10 26" id="KW-0812">Transmembrane</keyword>
<evidence type="ECO:0000256" key="25">
    <source>
        <dbReference type="PROSITE-ProRule" id="PRU10141"/>
    </source>
</evidence>
<feature type="transmembrane region" description="Helical" evidence="26">
    <location>
        <begin position="679"/>
        <end position="701"/>
    </location>
</feature>
<name>A0A368PNS1_SETIT</name>
<evidence type="ECO:0000256" key="20">
    <source>
        <dbReference type="ARBA" id="ARBA00047899"/>
    </source>
</evidence>
<accession>A0A368PNS1</accession>
<dbReference type="PANTHER" id="PTHR48053">
    <property type="entry name" value="LEUCINE RICH REPEAT FAMILY PROTEIN, EXPRESSED"/>
    <property type="match status" value="1"/>
</dbReference>
<dbReference type="InterPro" id="IPR032675">
    <property type="entry name" value="LRR_dom_sf"/>
</dbReference>
<reference evidence="29" key="1">
    <citation type="journal article" date="2012" name="Nat. Biotechnol.">
        <title>Reference genome sequence of the model plant Setaria.</title>
        <authorList>
            <person name="Bennetzen J.L."/>
            <person name="Schmutz J."/>
            <person name="Wang H."/>
            <person name="Percifield R."/>
            <person name="Hawkins J."/>
            <person name="Pontaroli A.C."/>
            <person name="Estep M."/>
            <person name="Feng L."/>
            <person name="Vaughn J.N."/>
            <person name="Grimwood J."/>
            <person name="Jenkins J."/>
            <person name="Barry K."/>
            <person name="Lindquist E."/>
            <person name="Hellsten U."/>
            <person name="Deshpande S."/>
            <person name="Wang X."/>
            <person name="Wu X."/>
            <person name="Mitros T."/>
            <person name="Triplett J."/>
            <person name="Yang X."/>
            <person name="Ye C.Y."/>
            <person name="Mauro-Herrera M."/>
            <person name="Wang L."/>
            <person name="Li P."/>
            <person name="Sharma M."/>
            <person name="Sharma R."/>
            <person name="Ronald P.C."/>
            <person name="Panaud O."/>
            <person name="Kellogg E.A."/>
            <person name="Brutnell T.P."/>
            <person name="Doust A.N."/>
            <person name="Tuskan G.A."/>
            <person name="Rokhsar D."/>
            <person name="Devos K.M."/>
        </authorList>
    </citation>
    <scope>NUCLEOTIDE SEQUENCE [LARGE SCALE GENOMIC DNA]</scope>
    <source>
        <strain evidence="29">Yugu1</strain>
    </source>
</reference>
<evidence type="ECO:0000256" key="5">
    <source>
        <dbReference type="ARBA" id="ARBA00022475"/>
    </source>
</evidence>
<comment type="function">
    <text evidence="23">The processed protein kinase Xa21 chain released by protein cleavage after X.oryzae pv. oryzae protein Ax21 detection translocates into the nucleus where it can bind and regulate WRKY62, a transcription factor. Confers resistance to the bacterial pathogen X.oryzae pv. oryzae (Xoo).</text>
</comment>
<evidence type="ECO:0000256" key="21">
    <source>
        <dbReference type="ARBA" id="ARBA00048679"/>
    </source>
</evidence>
<keyword evidence="12" id="KW-0677">Repeat</keyword>
<feature type="binding site" evidence="25">
    <location>
        <position position="764"/>
    </location>
    <ligand>
        <name>ATP</name>
        <dbReference type="ChEBI" id="CHEBI:30616"/>
    </ligand>
</feature>
<proteinExistence type="inferred from homology"/>
<evidence type="ECO:0000259" key="28">
    <source>
        <dbReference type="PROSITE" id="PS50011"/>
    </source>
</evidence>
<evidence type="ECO:0000256" key="19">
    <source>
        <dbReference type="ARBA" id="ARBA00023180"/>
    </source>
</evidence>
<evidence type="ECO:0000256" key="13">
    <source>
        <dbReference type="ARBA" id="ARBA00022741"/>
    </source>
</evidence>
<dbReference type="Pfam" id="PF13855">
    <property type="entry name" value="LRR_8"/>
    <property type="match status" value="3"/>
</dbReference>
<sequence length="1048" mass="115636">MLLMCHSMLLAKLAVLIVLPFLLLCYGVGKVHCSTIHENREDLRSLLDFKKWISDPNGALMNNWTTGTHFCRWNGVNCTSTPPYRVRELNLTGLNLGGEISSSLGNLTSLNYLDLSNNSFHGPIPLLNKLQNLEYLFLGSNLLQGVISDALTNCSNLVTLDLSGNNLNGLIPPRISFLTKLAYIYLDSNYLTGEIPASLGNITNLQQVIFSKNQLSGRIPDEVMQMPNLMELHLDQNNLSGSIPEVWQMPNILLLDLSVNNLSGRIYFRALSNVSSLQGLSLASNMLGSTLPSNIGDALPNLTILYLGENYFEGHIPASLGNPPGLGVIDLSSNYFTGQIPNSLGNLSLLSFLNLDQNMLQSTDNEGWEFIHALGKCRSLEKLSLSNNKLQGAVPNSIANLSSTLTHLLMSENSLSGTVPPRIGKFSSLIQLSLDQNNLTGTIEEWVGNMTKLERLNLQSNSFVGIIPPSIGQLTRLTYLFLAENQFTGFIPPSFGNLTSLLELNLSYNNFNGYIPPNFRNLEQLILFDLSYNNLQGDITLDISKLKQLTDLRLSSNKLTGEIPDTFGKCQQLETLLMDQNYLKGNIPPSFKGLQSLKSLNLSHNNLSGTIPTILEDLSLLNKLDLSYNHLQGEIPMNGVFANATAISLNGNWGFCGGVMDLHMPACPAGSPEIEWKRYVIILLILVFSFMSLGMSIYVIFFGKKARRPYLLLLSFGKKFPGVSYKDLAQATENFSESTLVGRGSYGSVYRGKLTEAKIEVVIKVFDLETRFADKSFISECESLRTIRHRNLLPILTACSTIDNNGNDFKALIYEFMPNGNLDTWLHQKHGGVVPTHLGLAQRLNIGVGMADALAYLHHDCGRPIVHCDLKPTNILLDDDMNAHLGDFGIANLIVDSRSIAVGHYYSSGCSSSLAVRGTIGYIAPEYAQTVHASTCGDVYSFGILLLEMILGKRPTDSMFEGGLTIINFVERNFPDQVLHFIDAHLQEECKDFVKATASTENEVHRCVLSLVQVALACTRSLPRERMSMREVAVNLHAIRRSYVAATK</sequence>
<evidence type="ECO:0000256" key="24">
    <source>
        <dbReference type="ARBA" id="ARBA00072040"/>
    </source>
</evidence>
<dbReference type="InterPro" id="IPR001611">
    <property type="entry name" value="Leu-rich_rpt"/>
</dbReference>
<evidence type="ECO:0000256" key="4">
    <source>
        <dbReference type="ARBA" id="ARBA00012513"/>
    </source>
</evidence>
<dbReference type="FunFam" id="3.30.200.20:FF:000432">
    <property type="entry name" value="LRR receptor-like serine/threonine-protein kinase EFR"/>
    <property type="match status" value="1"/>
</dbReference>
<evidence type="ECO:0000256" key="17">
    <source>
        <dbReference type="ARBA" id="ARBA00023136"/>
    </source>
</evidence>
<dbReference type="Gene3D" id="1.10.510.10">
    <property type="entry name" value="Transferase(Phosphotransferase) domain 1"/>
    <property type="match status" value="1"/>
</dbReference>
<evidence type="ECO:0000256" key="9">
    <source>
        <dbReference type="ARBA" id="ARBA00022679"/>
    </source>
</evidence>
<evidence type="ECO:0000256" key="2">
    <source>
        <dbReference type="ARBA" id="ARBA00004389"/>
    </source>
</evidence>
<dbReference type="FunFam" id="3.80.10.10:FF:000095">
    <property type="entry name" value="LRR receptor-like serine/threonine-protein kinase GSO1"/>
    <property type="match status" value="1"/>
</dbReference>
<evidence type="ECO:0000256" key="22">
    <source>
        <dbReference type="ARBA" id="ARBA00054320"/>
    </source>
</evidence>
<evidence type="ECO:0000256" key="3">
    <source>
        <dbReference type="ARBA" id="ARBA00008684"/>
    </source>
</evidence>
<keyword evidence="5" id="KW-1003">Cell membrane</keyword>
<dbReference type="Pfam" id="PF08263">
    <property type="entry name" value="LRRNT_2"/>
    <property type="match status" value="1"/>
</dbReference>
<dbReference type="PROSITE" id="PS00107">
    <property type="entry name" value="PROTEIN_KINASE_ATP"/>
    <property type="match status" value="1"/>
</dbReference>
<dbReference type="InterPro" id="IPR013210">
    <property type="entry name" value="LRR_N_plant-typ"/>
</dbReference>
<evidence type="ECO:0000256" key="18">
    <source>
        <dbReference type="ARBA" id="ARBA00023170"/>
    </source>
</evidence>
<dbReference type="InterPro" id="IPR000719">
    <property type="entry name" value="Prot_kinase_dom"/>
</dbReference>
<keyword evidence="18" id="KW-0675">Receptor</keyword>
<dbReference type="Gene3D" id="3.30.200.20">
    <property type="entry name" value="Phosphorylase Kinase, domain 1"/>
    <property type="match status" value="1"/>
</dbReference>
<keyword evidence="17 26" id="KW-0472">Membrane</keyword>
<dbReference type="PROSITE" id="PS51450">
    <property type="entry name" value="LRR"/>
    <property type="match status" value="1"/>
</dbReference>
<keyword evidence="9" id="KW-0808">Transferase</keyword>
<evidence type="ECO:0000256" key="8">
    <source>
        <dbReference type="ARBA" id="ARBA00022614"/>
    </source>
</evidence>
<dbReference type="KEGG" id="sita:101756541"/>
<dbReference type="PROSITE" id="PS00108">
    <property type="entry name" value="PROTEIN_KINASE_ST"/>
    <property type="match status" value="1"/>
</dbReference>
<dbReference type="Pfam" id="PF00560">
    <property type="entry name" value="LRR_1"/>
    <property type="match status" value="7"/>
</dbReference>
<evidence type="ECO:0000256" key="11">
    <source>
        <dbReference type="ARBA" id="ARBA00022729"/>
    </source>
</evidence>
<keyword evidence="14" id="KW-0418">Kinase</keyword>
<gene>
    <name evidence="29" type="ORF">SETIT_1G232700v2</name>
</gene>
<keyword evidence="13 25" id="KW-0547">Nucleotide-binding</keyword>
<evidence type="ECO:0000256" key="7">
    <source>
        <dbReference type="ARBA" id="ARBA00022553"/>
    </source>
</evidence>
<dbReference type="OrthoDB" id="676979at2759"/>
<feature type="domain" description="Protein kinase" evidence="28">
    <location>
        <begin position="735"/>
        <end position="1040"/>
    </location>
</feature>
<comment type="similarity">
    <text evidence="3">Belongs to the protein kinase superfamily. Ser/Thr protein kinase family.</text>
</comment>
<evidence type="ECO:0000313" key="29">
    <source>
        <dbReference type="EMBL" id="RCV07299.1"/>
    </source>
</evidence>
<dbReference type="FunFam" id="3.80.10.10:FF:000041">
    <property type="entry name" value="LRR receptor-like serine/threonine-protein kinase ERECTA"/>
    <property type="match status" value="1"/>
</dbReference>
<dbReference type="EMBL" id="CM003528">
    <property type="protein sequence ID" value="RCV07299.1"/>
    <property type="molecule type" value="Genomic_DNA"/>
</dbReference>
<evidence type="ECO:0000256" key="23">
    <source>
        <dbReference type="ARBA" id="ARBA00056628"/>
    </source>
</evidence>
<feature type="signal peptide" evidence="27">
    <location>
        <begin position="1"/>
        <end position="33"/>
    </location>
</feature>
<keyword evidence="11 27" id="KW-0732">Signal</keyword>
<evidence type="ECO:0000256" key="14">
    <source>
        <dbReference type="ARBA" id="ARBA00022777"/>
    </source>
</evidence>
<dbReference type="SUPFAM" id="SSF56112">
    <property type="entry name" value="Protein kinase-like (PK-like)"/>
    <property type="match status" value="1"/>
</dbReference>
<dbReference type="InterPro" id="IPR008271">
    <property type="entry name" value="Ser/Thr_kinase_AS"/>
</dbReference>
<dbReference type="SUPFAM" id="SSF52058">
    <property type="entry name" value="L domain-like"/>
    <property type="match status" value="2"/>
</dbReference>
<dbReference type="PRINTS" id="PR00019">
    <property type="entry name" value="LEURICHRPT"/>
</dbReference>
<reference evidence="29" key="2">
    <citation type="submission" date="2015-07" db="EMBL/GenBank/DDBJ databases">
        <authorList>
            <person name="Noorani M."/>
        </authorList>
    </citation>
    <scope>NUCLEOTIDE SEQUENCE</scope>
    <source>
        <strain evidence="29">Yugu1</strain>
    </source>
</reference>
<comment type="catalytic activity">
    <reaction evidence="20">
        <text>L-threonyl-[protein] + ATP = O-phospho-L-threonyl-[protein] + ADP + H(+)</text>
        <dbReference type="Rhea" id="RHEA:46608"/>
        <dbReference type="Rhea" id="RHEA-COMP:11060"/>
        <dbReference type="Rhea" id="RHEA-COMP:11605"/>
        <dbReference type="ChEBI" id="CHEBI:15378"/>
        <dbReference type="ChEBI" id="CHEBI:30013"/>
        <dbReference type="ChEBI" id="CHEBI:30616"/>
        <dbReference type="ChEBI" id="CHEBI:61977"/>
        <dbReference type="ChEBI" id="CHEBI:456216"/>
        <dbReference type="EC" id="2.7.11.1"/>
    </reaction>
</comment>
<feature type="chain" id="PRO_5016867479" description="Receptor kinase-like protein Xa21" evidence="27">
    <location>
        <begin position="34"/>
        <end position="1048"/>
    </location>
</feature>
<dbReference type="GO" id="GO:0005789">
    <property type="term" value="C:endoplasmic reticulum membrane"/>
    <property type="evidence" value="ECO:0007669"/>
    <property type="project" value="UniProtKB-SubCell"/>
</dbReference>
<dbReference type="Pfam" id="PF00069">
    <property type="entry name" value="Pkinase"/>
    <property type="match status" value="1"/>
</dbReference>
<keyword evidence="16 26" id="KW-1133">Transmembrane helix</keyword>
<comment type="subcellular location">
    <subcellularLocation>
        <location evidence="1">Cell membrane</location>
        <topology evidence="1">Single-pass membrane protein</topology>
    </subcellularLocation>
    <subcellularLocation>
        <location evidence="2">Endoplasmic reticulum membrane</location>
        <topology evidence="2">Single-pass membrane protein</topology>
    </subcellularLocation>
</comment>
<dbReference type="InterPro" id="IPR017441">
    <property type="entry name" value="Protein_kinase_ATP_BS"/>
</dbReference>
<evidence type="ECO:0000256" key="16">
    <source>
        <dbReference type="ARBA" id="ARBA00022989"/>
    </source>
</evidence>
<evidence type="ECO:0000256" key="10">
    <source>
        <dbReference type="ARBA" id="ARBA00022692"/>
    </source>
</evidence>
<dbReference type="InterPro" id="IPR003591">
    <property type="entry name" value="Leu-rich_rpt_typical-subtyp"/>
</dbReference>
<organism evidence="29">
    <name type="scientific">Setaria italica</name>
    <name type="common">Foxtail millet</name>
    <name type="synonym">Panicum italicum</name>
    <dbReference type="NCBI Taxonomy" id="4555"/>
    <lineage>
        <taxon>Eukaryota</taxon>
        <taxon>Viridiplantae</taxon>
        <taxon>Streptophyta</taxon>
        <taxon>Embryophyta</taxon>
        <taxon>Tracheophyta</taxon>
        <taxon>Spermatophyta</taxon>
        <taxon>Magnoliopsida</taxon>
        <taxon>Liliopsida</taxon>
        <taxon>Poales</taxon>
        <taxon>Poaceae</taxon>
        <taxon>PACMAD clade</taxon>
        <taxon>Panicoideae</taxon>
        <taxon>Panicodae</taxon>
        <taxon>Paniceae</taxon>
        <taxon>Cenchrinae</taxon>
        <taxon>Setaria</taxon>
    </lineage>
</organism>
<keyword evidence="6" id="KW-0723">Serine/threonine-protein kinase</keyword>